<evidence type="ECO:0000313" key="2">
    <source>
        <dbReference type="Proteomes" id="UP001157006"/>
    </source>
</evidence>
<gene>
    <name evidence="1" type="ORF">VFH_IV067880</name>
</gene>
<keyword evidence="2" id="KW-1185">Reference proteome</keyword>
<dbReference type="Proteomes" id="UP001157006">
    <property type="component" value="Chromosome 4"/>
</dbReference>
<sequence length="161" mass="17802">MISESSTNSITTSLSINPAQACFWVKYPLIEGKLEPFHLRPKPPPGCQLNIVDESFSPPIIISEYYVVPLLQIVHGHAYQITRTFSHLEISLYDDVVIGHSKKTCATLSSFPHPNGHTPWASATIPLLIKLSLIGILFCHTLQTNTDTFNGTILLHTAARP</sequence>
<dbReference type="EMBL" id="OX451739">
    <property type="protein sequence ID" value="CAI8608092.1"/>
    <property type="molecule type" value="Genomic_DNA"/>
</dbReference>
<reference evidence="1 2" key="1">
    <citation type="submission" date="2023-01" db="EMBL/GenBank/DDBJ databases">
        <authorList>
            <person name="Kreplak J."/>
        </authorList>
    </citation>
    <scope>NUCLEOTIDE SEQUENCE [LARGE SCALE GENOMIC DNA]</scope>
</reference>
<evidence type="ECO:0000313" key="1">
    <source>
        <dbReference type="EMBL" id="CAI8608092.1"/>
    </source>
</evidence>
<protein>
    <submittedName>
        <fullName evidence="1">Uncharacterized protein</fullName>
    </submittedName>
</protein>
<organism evidence="1 2">
    <name type="scientific">Vicia faba</name>
    <name type="common">Broad bean</name>
    <name type="synonym">Faba vulgaris</name>
    <dbReference type="NCBI Taxonomy" id="3906"/>
    <lineage>
        <taxon>Eukaryota</taxon>
        <taxon>Viridiplantae</taxon>
        <taxon>Streptophyta</taxon>
        <taxon>Embryophyta</taxon>
        <taxon>Tracheophyta</taxon>
        <taxon>Spermatophyta</taxon>
        <taxon>Magnoliopsida</taxon>
        <taxon>eudicotyledons</taxon>
        <taxon>Gunneridae</taxon>
        <taxon>Pentapetalae</taxon>
        <taxon>rosids</taxon>
        <taxon>fabids</taxon>
        <taxon>Fabales</taxon>
        <taxon>Fabaceae</taxon>
        <taxon>Papilionoideae</taxon>
        <taxon>50 kb inversion clade</taxon>
        <taxon>NPAAA clade</taxon>
        <taxon>Hologalegina</taxon>
        <taxon>IRL clade</taxon>
        <taxon>Fabeae</taxon>
        <taxon>Vicia</taxon>
    </lineage>
</organism>
<name>A0AAV1ACT2_VICFA</name>
<proteinExistence type="predicted"/>
<dbReference type="AlphaFoldDB" id="A0AAV1ACT2"/>
<accession>A0AAV1ACT2</accession>